<organism evidence="1 2">
    <name type="scientific">Knoellia aerolata DSM 18566</name>
    <dbReference type="NCBI Taxonomy" id="1385519"/>
    <lineage>
        <taxon>Bacteria</taxon>
        <taxon>Bacillati</taxon>
        <taxon>Actinomycetota</taxon>
        <taxon>Actinomycetes</taxon>
        <taxon>Micrococcales</taxon>
        <taxon>Intrasporangiaceae</taxon>
        <taxon>Knoellia</taxon>
    </lineage>
</organism>
<dbReference type="RefSeq" id="WP_035932427.1">
    <property type="nucleotide sequence ID" value="NZ_AVPL01000003.1"/>
</dbReference>
<dbReference type="InterPro" id="IPR000801">
    <property type="entry name" value="Esterase-like"/>
</dbReference>
<proteinExistence type="predicted"/>
<dbReference type="Gene3D" id="3.40.50.1820">
    <property type="entry name" value="alpha/beta hydrolase"/>
    <property type="match status" value="1"/>
</dbReference>
<keyword evidence="2" id="KW-1185">Reference proteome</keyword>
<dbReference type="EMBL" id="AVPL01000003">
    <property type="protein sequence ID" value="KGN42592.1"/>
    <property type="molecule type" value="Genomic_DNA"/>
</dbReference>
<protein>
    <recommendedName>
        <fullName evidence="3">Esterase</fullName>
    </recommendedName>
</protein>
<dbReference type="SUPFAM" id="SSF53474">
    <property type="entry name" value="alpha/beta-Hydrolases"/>
    <property type="match status" value="1"/>
</dbReference>
<sequence>MPHAEVRLPVPGHDAELTVVRHGHYGRPLLAFPSEGGSAADFEGQGMLDAVRDLVDDGRVSVFAVDAMDGFTWSDTTIPTDERAARHGTYQAWLDQAVVPWIAEQSGGSLDLMTFGVSLGAYHAVQFAFQRADVATLAMGFSGNYDPTTWNSWGDVGDATYFANPAAYVSNLHGDHLEWLRSRLSVLLVVGEGPFEVSPTQSLPSTRAFAHLLEQKGIRHELDVWGQESAHDWPWWQRQLAHHLPRFV</sequence>
<evidence type="ECO:0008006" key="3">
    <source>
        <dbReference type="Google" id="ProtNLM"/>
    </source>
</evidence>
<comment type="caution">
    <text evidence="1">The sequence shown here is derived from an EMBL/GenBank/DDBJ whole genome shotgun (WGS) entry which is preliminary data.</text>
</comment>
<dbReference type="InterPro" id="IPR029058">
    <property type="entry name" value="AB_hydrolase_fold"/>
</dbReference>
<dbReference type="eggNOG" id="COG4947">
    <property type="taxonomic scope" value="Bacteria"/>
</dbReference>
<accession>A0A0A0K2R5</accession>
<dbReference type="Pfam" id="PF00756">
    <property type="entry name" value="Esterase"/>
    <property type="match status" value="1"/>
</dbReference>
<evidence type="ECO:0000313" key="1">
    <source>
        <dbReference type="EMBL" id="KGN42592.1"/>
    </source>
</evidence>
<evidence type="ECO:0000313" key="2">
    <source>
        <dbReference type="Proteomes" id="UP000030013"/>
    </source>
</evidence>
<dbReference type="AlphaFoldDB" id="A0A0A0K2R5"/>
<reference evidence="1 2" key="1">
    <citation type="submission" date="2013-08" db="EMBL/GenBank/DDBJ databases">
        <title>The genome sequence of Knoellia aerolata.</title>
        <authorList>
            <person name="Zhu W."/>
            <person name="Wang G."/>
        </authorList>
    </citation>
    <scope>NUCLEOTIDE SEQUENCE [LARGE SCALE GENOMIC DNA]</scope>
    <source>
        <strain evidence="1 2">DSM 18566</strain>
    </source>
</reference>
<gene>
    <name evidence="1" type="ORF">N801_13640</name>
</gene>
<dbReference type="STRING" id="1385519.N801_13640"/>
<dbReference type="OrthoDB" id="9775130at2"/>
<name>A0A0A0K2R5_9MICO</name>
<dbReference type="Proteomes" id="UP000030013">
    <property type="component" value="Unassembled WGS sequence"/>
</dbReference>